<dbReference type="InterPro" id="IPR029157">
    <property type="entry name" value="CEP44_CC"/>
</dbReference>
<keyword evidence="6" id="KW-0175">Coiled coil</keyword>
<keyword evidence="12" id="KW-1185">Reference proteome</keyword>
<dbReference type="AlphaFoldDB" id="A0A5C6P0A7"/>
<comment type="subcellular location">
    <subcellularLocation>
        <location evidence="1">Cytoplasm</location>
        <location evidence="1">Cytoskeleton</location>
        <location evidence="1">Microtubule organizing center</location>
        <location evidence="1">Centrosome</location>
        <location evidence="1">Centriole</location>
    </subcellularLocation>
    <subcellularLocation>
        <location evidence="3">Cytoplasm</location>
        <location evidence="3">Cytoskeleton</location>
        <location evidence="3">Spindle pole</location>
    </subcellularLocation>
    <subcellularLocation>
        <location evidence="2">Midbody</location>
    </subcellularLocation>
</comment>
<name>A0A5C6P0A7_9TELE</name>
<feature type="non-terminal residue" evidence="11">
    <location>
        <position position="352"/>
    </location>
</feature>
<evidence type="ECO:0000313" key="11">
    <source>
        <dbReference type="EMBL" id="TWW71497.1"/>
    </source>
</evidence>
<dbReference type="GO" id="GO:0007099">
    <property type="term" value="P:centriole replication"/>
    <property type="evidence" value="ECO:0007669"/>
    <property type="project" value="TreeGrafter"/>
</dbReference>
<gene>
    <name evidence="11" type="ORF">D4764_17G0009800</name>
</gene>
<reference evidence="11 12" key="1">
    <citation type="submission" date="2019-04" db="EMBL/GenBank/DDBJ databases">
        <title>Chromosome genome assembly for Takifugu flavidus.</title>
        <authorList>
            <person name="Xiao S."/>
        </authorList>
    </citation>
    <scope>NUCLEOTIDE SEQUENCE [LARGE SCALE GENOMIC DNA]</scope>
    <source>
        <strain evidence="11">HTHZ2018</strain>
        <tissue evidence="11">Muscle</tissue>
    </source>
</reference>
<keyword evidence="7" id="KW-0206">Cytoskeleton</keyword>
<dbReference type="GO" id="GO:0000922">
    <property type="term" value="C:spindle pole"/>
    <property type="evidence" value="ECO:0007669"/>
    <property type="project" value="UniProtKB-SubCell"/>
</dbReference>
<evidence type="ECO:0000256" key="7">
    <source>
        <dbReference type="ARBA" id="ARBA00023212"/>
    </source>
</evidence>
<feature type="domain" description="Centrosomal CEP44" evidence="10">
    <location>
        <begin position="5"/>
        <end position="127"/>
    </location>
</feature>
<dbReference type="GO" id="GO:0005813">
    <property type="term" value="C:centrosome"/>
    <property type="evidence" value="ECO:0007669"/>
    <property type="project" value="TreeGrafter"/>
</dbReference>
<protein>
    <recommendedName>
        <fullName evidence="4">Centrosomal protein of 44 kDa</fullName>
    </recommendedName>
</protein>
<comment type="caution">
    <text evidence="11">The sequence shown here is derived from an EMBL/GenBank/DDBJ whole genome shotgun (WGS) entry which is preliminary data.</text>
</comment>
<dbReference type="GO" id="GO:0010457">
    <property type="term" value="P:centriole-centriole cohesion"/>
    <property type="evidence" value="ECO:0007669"/>
    <property type="project" value="TreeGrafter"/>
</dbReference>
<evidence type="ECO:0000256" key="2">
    <source>
        <dbReference type="ARBA" id="ARBA00004214"/>
    </source>
</evidence>
<dbReference type="InterPro" id="IPR033603">
    <property type="entry name" value="CEP44"/>
</dbReference>
<feature type="region of interest" description="Disordered" evidence="9">
    <location>
        <begin position="125"/>
        <end position="161"/>
    </location>
</feature>
<comment type="function">
    <text evidence="8">Centriole-enriched microtubule-binding protein involved in centriole biogenesis. In collaboration with CEP295 and POC1B, is required for the centriole-to-centrosome conversion by ensuring the formation of bona fide centriole wall. Functions as a linker component that maintains centrosome cohesion. Associates with CROCC and regulates its stability and localization to the centrosome.</text>
</comment>
<evidence type="ECO:0000256" key="3">
    <source>
        <dbReference type="ARBA" id="ARBA00004647"/>
    </source>
</evidence>
<evidence type="ECO:0000256" key="5">
    <source>
        <dbReference type="ARBA" id="ARBA00022490"/>
    </source>
</evidence>
<evidence type="ECO:0000313" key="12">
    <source>
        <dbReference type="Proteomes" id="UP000324091"/>
    </source>
</evidence>
<dbReference type="GO" id="GO:0030496">
    <property type="term" value="C:midbody"/>
    <property type="evidence" value="ECO:0007669"/>
    <property type="project" value="UniProtKB-SubCell"/>
</dbReference>
<evidence type="ECO:0000259" key="10">
    <source>
        <dbReference type="Pfam" id="PF15007"/>
    </source>
</evidence>
<keyword evidence="5" id="KW-0963">Cytoplasm</keyword>
<dbReference type="EMBL" id="RHFK02000009">
    <property type="protein sequence ID" value="TWW71497.1"/>
    <property type="molecule type" value="Genomic_DNA"/>
</dbReference>
<dbReference type="Proteomes" id="UP000324091">
    <property type="component" value="Chromosome 17"/>
</dbReference>
<dbReference type="GO" id="GO:0005814">
    <property type="term" value="C:centriole"/>
    <property type="evidence" value="ECO:0007669"/>
    <property type="project" value="UniProtKB-SubCell"/>
</dbReference>
<evidence type="ECO:0000256" key="4">
    <source>
        <dbReference type="ARBA" id="ARBA00014053"/>
    </source>
</evidence>
<evidence type="ECO:0000256" key="9">
    <source>
        <dbReference type="SAM" id="MobiDB-lite"/>
    </source>
</evidence>
<sequence>MSTADLHGGLQKLEAFLRTIKFTGPVDYNGLSQGDPSAVLPILSFSLTTFPPLNEQLMASGFELTGKTDLRFTETLFKVLRDIFHYKPTLTKEQFLKFGFSQRKISLICDVIDLVLQKKRQMKKTKVKHTRASKDSKEERRPPPTDADTVSEMASGLAIGGNPSTNAKRFQACSHSPEAVVTELTGWNWTDVERRLSAVEAQVQSLPVVHRLNVLEKRLEELEKQRDPEKLAAMAKMPPPLQKGQGQDHTGRWALVRAAGKAGAIAAVKRHTNSMVVAPDLPVVSGLDESDFSELIQEQEEDSSLQEVFHQVRSEETGWVVSETGFTCKLEEPEGIKGAVLLCLALWLGCCH</sequence>
<feature type="compositionally biased region" description="Basic and acidic residues" evidence="9">
    <location>
        <begin position="132"/>
        <end position="143"/>
    </location>
</feature>
<accession>A0A5C6P0A7</accession>
<organism evidence="11 12">
    <name type="scientific">Takifugu flavidus</name>
    <name type="common">sansaifugu</name>
    <dbReference type="NCBI Taxonomy" id="433684"/>
    <lineage>
        <taxon>Eukaryota</taxon>
        <taxon>Metazoa</taxon>
        <taxon>Chordata</taxon>
        <taxon>Craniata</taxon>
        <taxon>Vertebrata</taxon>
        <taxon>Euteleostomi</taxon>
        <taxon>Actinopterygii</taxon>
        <taxon>Neopterygii</taxon>
        <taxon>Teleostei</taxon>
        <taxon>Neoteleostei</taxon>
        <taxon>Acanthomorphata</taxon>
        <taxon>Eupercaria</taxon>
        <taxon>Tetraodontiformes</taxon>
        <taxon>Tetradontoidea</taxon>
        <taxon>Tetraodontidae</taxon>
        <taxon>Takifugu</taxon>
    </lineage>
</organism>
<proteinExistence type="predicted"/>
<evidence type="ECO:0000256" key="1">
    <source>
        <dbReference type="ARBA" id="ARBA00004114"/>
    </source>
</evidence>
<dbReference type="Pfam" id="PF15007">
    <property type="entry name" value="CEP44"/>
    <property type="match status" value="1"/>
</dbReference>
<dbReference type="PANTHER" id="PTHR31477:SF1">
    <property type="entry name" value="CENTROSOMAL PROTEIN OF 44 KDA"/>
    <property type="match status" value="1"/>
</dbReference>
<evidence type="ECO:0000256" key="6">
    <source>
        <dbReference type="ARBA" id="ARBA00023054"/>
    </source>
</evidence>
<dbReference type="PANTHER" id="PTHR31477">
    <property type="entry name" value="CENTROSOMAL PROTEIN OF 44 KDA"/>
    <property type="match status" value="1"/>
</dbReference>
<evidence type="ECO:0000256" key="8">
    <source>
        <dbReference type="ARBA" id="ARBA00046235"/>
    </source>
</evidence>